<protein>
    <submittedName>
        <fullName evidence="2">F-box protein 24</fullName>
    </submittedName>
</protein>
<proteinExistence type="predicted"/>
<comment type="caution">
    <text evidence="2">The sequence shown here is derived from an EMBL/GenBank/DDBJ whole genome shotgun (WGS) entry which is preliminary data.</text>
</comment>
<dbReference type="EMBL" id="JABVXQ010000002">
    <property type="protein sequence ID" value="KAF6124319.1"/>
    <property type="molecule type" value="Genomic_DNA"/>
</dbReference>
<evidence type="ECO:0000313" key="3">
    <source>
        <dbReference type="Proteomes" id="UP000664940"/>
    </source>
</evidence>
<feature type="compositionally biased region" description="Low complexity" evidence="1">
    <location>
        <begin position="11"/>
        <end position="28"/>
    </location>
</feature>
<sequence>MATAASCPPRTTSSSLTMQGLSSSSKMPWSPPPLARSSGSVPAAMLCCVEEPRILPQTQDVIQFTANTSTYWLLGSSWKWSARLAARPVTVLRSTCSPAGSGSSR</sequence>
<dbReference type="AlphaFoldDB" id="A0A834B878"/>
<reference evidence="2 3" key="1">
    <citation type="journal article" date="2020" name="Nature">
        <title>Six reference-quality genomes reveal evolution of bat adaptations.</title>
        <authorList>
            <person name="Jebb D."/>
            <person name="Huang Z."/>
            <person name="Pippel M."/>
            <person name="Hughes G.M."/>
            <person name="Lavrichenko K."/>
            <person name="Devanna P."/>
            <person name="Winkler S."/>
            <person name="Jermiin L.S."/>
            <person name="Skirmuntt E.C."/>
            <person name="Katzourakis A."/>
            <person name="Burkitt-Gray L."/>
            <person name="Ray D.A."/>
            <person name="Sullivan K.A.M."/>
            <person name="Roscito J.G."/>
            <person name="Kirilenko B.M."/>
            <person name="Davalos L.M."/>
            <person name="Corthals A.P."/>
            <person name="Power M.L."/>
            <person name="Jones G."/>
            <person name="Ransome R.D."/>
            <person name="Dechmann D.K.N."/>
            <person name="Locatelli A.G."/>
            <person name="Puechmaille S.J."/>
            <person name="Fedrigo O."/>
            <person name="Jarvis E.D."/>
            <person name="Hiller M."/>
            <person name="Vernes S.C."/>
            <person name="Myers E.W."/>
            <person name="Teeling E.C."/>
        </authorList>
    </citation>
    <scope>NUCLEOTIDE SEQUENCE [LARGE SCALE GENOMIC DNA]</scope>
    <source>
        <strain evidence="2">Bat1K_MPI-CBG_1</strain>
    </source>
</reference>
<dbReference type="Proteomes" id="UP000664940">
    <property type="component" value="Unassembled WGS sequence"/>
</dbReference>
<accession>A0A834B878</accession>
<organism evidence="2 3">
    <name type="scientific">Phyllostomus discolor</name>
    <name type="common">pale spear-nosed bat</name>
    <dbReference type="NCBI Taxonomy" id="89673"/>
    <lineage>
        <taxon>Eukaryota</taxon>
        <taxon>Metazoa</taxon>
        <taxon>Chordata</taxon>
        <taxon>Craniata</taxon>
        <taxon>Vertebrata</taxon>
        <taxon>Euteleostomi</taxon>
        <taxon>Mammalia</taxon>
        <taxon>Eutheria</taxon>
        <taxon>Laurasiatheria</taxon>
        <taxon>Chiroptera</taxon>
        <taxon>Yangochiroptera</taxon>
        <taxon>Phyllostomidae</taxon>
        <taxon>Phyllostominae</taxon>
        <taxon>Phyllostomus</taxon>
    </lineage>
</organism>
<gene>
    <name evidence="2" type="ORF">HJG60_004990</name>
</gene>
<feature type="region of interest" description="Disordered" evidence="1">
    <location>
        <begin position="1"/>
        <end position="38"/>
    </location>
</feature>
<evidence type="ECO:0000313" key="2">
    <source>
        <dbReference type="EMBL" id="KAF6124319.1"/>
    </source>
</evidence>
<evidence type="ECO:0000256" key="1">
    <source>
        <dbReference type="SAM" id="MobiDB-lite"/>
    </source>
</evidence>
<name>A0A834B878_9CHIR</name>